<dbReference type="EnsemblProtists" id="Phyra72951">
    <property type="protein sequence ID" value="Phyra72951"/>
    <property type="gene ID" value="Phyra72951"/>
</dbReference>
<dbReference type="PANTHER" id="PTHR37066:SF1">
    <property type="entry name" value="LNS2_PITP DOMAIN-CONTAINING PROTEIN"/>
    <property type="match status" value="1"/>
</dbReference>
<dbReference type="HOGENOM" id="CLU_026546_0_0_1"/>
<dbReference type="OMA" id="IGFVWSI"/>
<dbReference type="RefSeq" id="XP_067744346.1">
    <property type="nucleotide sequence ID" value="XM_067892469.1"/>
</dbReference>
<proteinExistence type="predicted"/>
<dbReference type="VEuPathDB" id="FungiDB:KRP23_7186"/>
<evidence type="ECO:0000313" key="3">
    <source>
        <dbReference type="Proteomes" id="UP000005238"/>
    </source>
</evidence>
<dbReference type="EMBL" id="DS565999">
    <property type="status" value="NOT_ANNOTATED_CDS"/>
    <property type="molecule type" value="Genomic_DNA"/>
</dbReference>
<reference evidence="3" key="1">
    <citation type="journal article" date="2006" name="Science">
        <title>Phytophthora genome sequences uncover evolutionary origins and mechanisms of pathogenesis.</title>
        <authorList>
            <person name="Tyler B.M."/>
            <person name="Tripathy S."/>
            <person name="Zhang X."/>
            <person name="Dehal P."/>
            <person name="Jiang R.H."/>
            <person name="Aerts A."/>
            <person name="Arredondo F.D."/>
            <person name="Baxter L."/>
            <person name="Bensasson D."/>
            <person name="Beynon J.L."/>
            <person name="Chapman J."/>
            <person name="Damasceno C.M."/>
            <person name="Dorrance A.E."/>
            <person name="Dou D."/>
            <person name="Dickerman A.W."/>
            <person name="Dubchak I.L."/>
            <person name="Garbelotto M."/>
            <person name="Gijzen M."/>
            <person name="Gordon S.G."/>
            <person name="Govers F."/>
            <person name="Grunwald N.J."/>
            <person name="Huang W."/>
            <person name="Ivors K.L."/>
            <person name="Jones R.W."/>
            <person name="Kamoun S."/>
            <person name="Krampis K."/>
            <person name="Lamour K.H."/>
            <person name="Lee M.K."/>
            <person name="McDonald W.H."/>
            <person name="Medina M."/>
            <person name="Meijer H.J."/>
            <person name="Nordberg E.K."/>
            <person name="Maclean D.J."/>
            <person name="Ospina-Giraldo M.D."/>
            <person name="Morris P.F."/>
            <person name="Phuntumart V."/>
            <person name="Putnam N.H."/>
            <person name="Rash S."/>
            <person name="Rose J.K."/>
            <person name="Sakihama Y."/>
            <person name="Salamov A.A."/>
            <person name="Savidor A."/>
            <person name="Scheuring C.F."/>
            <person name="Smith B.M."/>
            <person name="Sobral B.W."/>
            <person name="Terry A."/>
            <person name="Torto-Alalibo T.A."/>
            <person name="Win J."/>
            <person name="Xu Z."/>
            <person name="Zhang H."/>
            <person name="Grigoriev I.V."/>
            <person name="Rokhsar D.S."/>
            <person name="Boore J.L."/>
        </authorList>
    </citation>
    <scope>NUCLEOTIDE SEQUENCE [LARGE SCALE GENOMIC DNA]</scope>
    <source>
        <strain evidence="3">Pr102</strain>
    </source>
</reference>
<evidence type="ECO:0000313" key="2">
    <source>
        <dbReference type="EnsemblProtists" id="Phyra72951"/>
    </source>
</evidence>
<accession>H3GC54</accession>
<dbReference type="OrthoDB" id="66498at2759"/>
<name>H3GC54_PHYRM</name>
<feature type="region of interest" description="Disordered" evidence="1">
    <location>
        <begin position="702"/>
        <end position="749"/>
    </location>
</feature>
<dbReference type="eggNOG" id="ENOG502QQFX">
    <property type="taxonomic scope" value="Eukaryota"/>
</dbReference>
<reference evidence="2" key="2">
    <citation type="submission" date="2015-06" db="UniProtKB">
        <authorList>
            <consortium name="EnsemblProtists"/>
        </authorList>
    </citation>
    <scope>IDENTIFICATION</scope>
    <source>
        <strain evidence="2">Pr102</strain>
    </source>
</reference>
<evidence type="ECO:0000256" key="1">
    <source>
        <dbReference type="SAM" id="MobiDB-lite"/>
    </source>
</evidence>
<dbReference type="AlphaFoldDB" id="H3GC54"/>
<protein>
    <recommendedName>
        <fullName evidence="4">Helicase-associated domain-containing protein</fullName>
    </recommendedName>
</protein>
<organism evidence="2 3">
    <name type="scientific">Phytophthora ramorum</name>
    <name type="common">Sudden oak death agent</name>
    <dbReference type="NCBI Taxonomy" id="164328"/>
    <lineage>
        <taxon>Eukaryota</taxon>
        <taxon>Sar</taxon>
        <taxon>Stramenopiles</taxon>
        <taxon>Oomycota</taxon>
        <taxon>Peronosporomycetes</taxon>
        <taxon>Peronosporales</taxon>
        <taxon>Peronosporaceae</taxon>
        <taxon>Phytophthora</taxon>
    </lineage>
</organism>
<sequence length="749" mass="86374">MKRLLSLRVPRRAPLSLQRRAFASESVAVPKSERDRNFLTALQVFHRLEGHFTVPFEFVVPTPSSANAATAPWPKETWGMDLGNRLRLFTRGRCSPFKCALLRTIGFPFEDWKSYVWEMQIIPALRVFQAQEGHLFVRQHFQVPVGDPKWPRAAWGIKLGSQCQLLRRDQDDGLSLERKQQLDDMGFVWSDAQWKWNMQFVTAMRRYRQLYGHCSVHHTYKVPATDEFWPEVNRGYRLGHAVARVKANLEEQAMTPRAMADLRELNFFEVGLSFDVWREAIMPSLQLYPSLHGDTFIPEEFVVPSEAPWPERAWGMKLGYIVDTMNSRHVFRDEMQTDKQQLKQLGYAWESLFGKWAKELLPALRLYKSKYHHCDVPSWWVVPTTDTSWPKALRGYHLGKQVIRVRRNGRGGSDVADVLSELEALGFKFNAFESYFVDRVLPALEVYAEMYGDTHVPQGFIVPSDSTWPQPSWGAKLGHTVRNIRNRHQHAQHVEKYRERLENIGFVWSIYKSTAATRRDIVDPSVKVYKELNGDLAEVPRNFVVPAEDARYPELAKNFELGAWLHLYNQRTTGLLPFQTQEGKKKAVSVSSKHRHAHGTGHGNLAPHAEQYWNDVLLASFQAYADLHGSCEGMDGSFTVPTEEPFPQSAWGLNLGLRLRHVRHGVRYAKEIAKYKEELVELGVLLDLDDLSLELTKGKYSDSDGCFSNEDDDFDDEEDYDEDEDFVDAEEEDEGSDGEEEQRNKAHLN</sequence>
<feature type="compositionally biased region" description="Acidic residues" evidence="1">
    <location>
        <begin position="709"/>
        <end position="740"/>
    </location>
</feature>
<dbReference type="VEuPathDB" id="FungiDB:KRP22_12295"/>
<keyword evidence="3" id="KW-1185">Reference proteome</keyword>
<evidence type="ECO:0008006" key="4">
    <source>
        <dbReference type="Google" id="ProtNLM"/>
    </source>
</evidence>
<dbReference type="PANTHER" id="PTHR37066">
    <property type="entry name" value="HELICASE-ASSOCIATED"/>
    <property type="match status" value="1"/>
</dbReference>
<dbReference type="GeneID" id="94228266"/>
<dbReference type="Proteomes" id="UP000005238">
    <property type="component" value="Unassembled WGS sequence"/>
</dbReference>
<dbReference type="InParanoid" id="H3GC54"/>